<dbReference type="AlphaFoldDB" id="A0A917NHB6"/>
<keyword evidence="6" id="KW-1133">Transmembrane helix</keyword>
<evidence type="ECO:0000256" key="1">
    <source>
        <dbReference type="ARBA" id="ARBA00004196"/>
    </source>
</evidence>
<evidence type="ECO:0000256" key="4">
    <source>
        <dbReference type="ARBA" id="ARBA00023157"/>
    </source>
</evidence>
<dbReference type="RefSeq" id="WP_188990402.1">
    <property type="nucleotide sequence ID" value="NZ_BAAAHC010000025.1"/>
</dbReference>
<evidence type="ECO:0000259" key="7">
    <source>
        <dbReference type="PROSITE" id="PS51352"/>
    </source>
</evidence>
<dbReference type="Gene3D" id="3.40.30.10">
    <property type="entry name" value="Glutaredoxin"/>
    <property type="match status" value="1"/>
</dbReference>
<reference evidence="9" key="4">
    <citation type="submission" date="2020-09" db="EMBL/GenBank/DDBJ databases">
        <authorList>
            <person name="Sun Q."/>
            <person name="Zhou Y."/>
        </authorList>
    </citation>
    <scope>NUCLEOTIDE SEQUENCE</scope>
    <source>
        <strain evidence="9">CGMCC 4.7206</strain>
    </source>
</reference>
<dbReference type="EMBL" id="BAAAHC010000025">
    <property type="protein sequence ID" value="GAA0539977.1"/>
    <property type="molecule type" value="Genomic_DNA"/>
</dbReference>
<feature type="transmembrane region" description="Helical" evidence="6">
    <location>
        <begin position="12"/>
        <end position="29"/>
    </location>
</feature>
<evidence type="ECO:0000256" key="6">
    <source>
        <dbReference type="SAM" id="Phobius"/>
    </source>
</evidence>
<dbReference type="InterPro" id="IPR036249">
    <property type="entry name" value="Thioredoxin-like_sf"/>
</dbReference>
<dbReference type="InterPro" id="IPR017937">
    <property type="entry name" value="Thioredoxin_CS"/>
</dbReference>
<evidence type="ECO:0000313" key="8">
    <source>
        <dbReference type="EMBL" id="GAA0539977.1"/>
    </source>
</evidence>
<keyword evidence="3" id="KW-0735">Signal-anchor</keyword>
<reference evidence="8" key="5">
    <citation type="submission" date="2023-12" db="EMBL/GenBank/DDBJ databases">
        <authorList>
            <person name="Sun Q."/>
            <person name="Inoue M."/>
        </authorList>
    </citation>
    <scope>NUCLEOTIDE SEQUENCE</scope>
    <source>
        <strain evidence="8">JCM 10664</strain>
    </source>
</reference>
<dbReference type="GO" id="GO:0016491">
    <property type="term" value="F:oxidoreductase activity"/>
    <property type="evidence" value="ECO:0007669"/>
    <property type="project" value="InterPro"/>
</dbReference>
<dbReference type="InterPro" id="IPR000866">
    <property type="entry name" value="AhpC/TSA"/>
</dbReference>
<dbReference type="PANTHER" id="PTHR42852">
    <property type="entry name" value="THIOL:DISULFIDE INTERCHANGE PROTEIN DSBE"/>
    <property type="match status" value="1"/>
</dbReference>
<dbReference type="SUPFAM" id="SSF52833">
    <property type="entry name" value="Thioredoxin-like"/>
    <property type="match status" value="1"/>
</dbReference>
<keyword evidence="4" id="KW-1015">Disulfide bond</keyword>
<dbReference type="PROSITE" id="PS00194">
    <property type="entry name" value="THIOREDOXIN_1"/>
    <property type="match status" value="1"/>
</dbReference>
<sequence>MSGLRAYRSEIRWTIVVVVLAVVGVVALWPRDAEQPPGSVAAHPPAASTVDPAQRAAAALQPCPAGSDGPAQLSGVTAQCLADGRPADLAATVAGAPTLVNIWATWCGPCRTELPALQSYAARPGAIRVLGVQVDSDPADGLDLLTELGVHFPNMHDGDNRVRAALKAPGVLPVSYVVTAAGEVRRIDPPVAFESPDEVQAAVDRTLGGAR</sequence>
<reference evidence="8" key="1">
    <citation type="journal article" date="2014" name="Int. J. Syst. Evol. Microbiol.">
        <title>Complete genome of a new Firmicutes species belonging to the dominant human colonic microbiota ('Ruminococcus bicirculans') reveals two chromosomes and a selective capacity to utilize plant glucans.</title>
        <authorList>
            <consortium name="NISC Comparative Sequencing Program"/>
            <person name="Wegmann U."/>
            <person name="Louis P."/>
            <person name="Goesmann A."/>
            <person name="Henrissat B."/>
            <person name="Duncan S.H."/>
            <person name="Flint H.J."/>
        </authorList>
    </citation>
    <scope>NUCLEOTIDE SEQUENCE</scope>
    <source>
        <strain evidence="8">JCM 10664</strain>
    </source>
</reference>
<dbReference type="GO" id="GO:0017004">
    <property type="term" value="P:cytochrome complex assembly"/>
    <property type="evidence" value="ECO:0007669"/>
    <property type="project" value="UniProtKB-KW"/>
</dbReference>
<dbReference type="InterPro" id="IPR050553">
    <property type="entry name" value="Thioredoxin_ResA/DsbE_sf"/>
</dbReference>
<evidence type="ECO:0000256" key="3">
    <source>
        <dbReference type="ARBA" id="ARBA00022968"/>
    </source>
</evidence>
<reference evidence="9 10" key="2">
    <citation type="journal article" date="2014" name="Int. J. Syst. Evol. Microbiol.">
        <title>Complete genome sequence of Corynebacterium casei LMG S-19264T (=DSM 44701T), isolated from a smear-ripened cheese.</title>
        <authorList>
            <consortium name="US DOE Joint Genome Institute (JGI-PGF)"/>
            <person name="Walter F."/>
            <person name="Albersmeier A."/>
            <person name="Kalinowski J."/>
            <person name="Ruckert C."/>
        </authorList>
    </citation>
    <scope>NUCLEOTIDE SEQUENCE [LARGE SCALE GENOMIC DNA]</scope>
    <source>
        <strain evidence="9 10">CGMCC 4.7206</strain>
    </source>
</reference>
<reference evidence="11" key="3">
    <citation type="journal article" date="2019" name="Int. J. Syst. Evol. Microbiol.">
        <title>The Global Catalogue of Microorganisms (GCM) 10K type strain sequencing project: providing services to taxonomists for standard genome sequencing and annotation.</title>
        <authorList>
            <consortium name="The Broad Institute Genomics Platform"/>
            <consortium name="The Broad Institute Genome Sequencing Center for Infectious Disease"/>
            <person name="Wu L."/>
            <person name="Ma J."/>
        </authorList>
    </citation>
    <scope>NUCLEOTIDE SEQUENCE [LARGE SCALE GENOMIC DNA]</scope>
    <source>
        <strain evidence="11">JCM 10664</strain>
    </source>
</reference>
<accession>A0A917NHB6</accession>
<evidence type="ECO:0000256" key="2">
    <source>
        <dbReference type="ARBA" id="ARBA00022748"/>
    </source>
</evidence>
<evidence type="ECO:0000313" key="10">
    <source>
        <dbReference type="Proteomes" id="UP000597989"/>
    </source>
</evidence>
<protein>
    <submittedName>
        <fullName evidence="8">TlpA disulfide reductase family protein</fullName>
    </submittedName>
</protein>
<gene>
    <name evidence="8" type="ORF">GCM10009545_48240</name>
    <name evidence="9" type="ORF">GCM10011581_42300</name>
</gene>
<dbReference type="PROSITE" id="PS51352">
    <property type="entry name" value="THIOREDOXIN_2"/>
    <property type="match status" value="1"/>
</dbReference>
<evidence type="ECO:0000313" key="9">
    <source>
        <dbReference type="EMBL" id="GGJ00690.1"/>
    </source>
</evidence>
<dbReference type="Pfam" id="PF00578">
    <property type="entry name" value="AhpC-TSA"/>
    <property type="match status" value="1"/>
</dbReference>
<name>A0A917NHB6_9PSEU</name>
<comment type="caution">
    <text evidence="9">The sequence shown here is derived from an EMBL/GenBank/DDBJ whole genome shotgun (WGS) entry which is preliminary data.</text>
</comment>
<comment type="subcellular location">
    <subcellularLocation>
        <location evidence="1">Cell envelope</location>
    </subcellularLocation>
</comment>
<proteinExistence type="predicted"/>
<dbReference type="InterPro" id="IPR013766">
    <property type="entry name" value="Thioredoxin_domain"/>
</dbReference>
<evidence type="ECO:0000313" key="11">
    <source>
        <dbReference type="Proteomes" id="UP001500220"/>
    </source>
</evidence>
<dbReference type="PANTHER" id="PTHR42852:SF6">
    <property type="entry name" value="THIOL:DISULFIDE INTERCHANGE PROTEIN DSBE"/>
    <property type="match status" value="1"/>
</dbReference>
<dbReference type="CDD" id="cd02966">
    <property type="entry name" value="TlpA_like_family"/>
    <property type="match status" value="1"/>
</dbReference>
<keyword evidence="6" id="KW-0472">Membrane</keyword>
<dbReference type="GO" id="GO:0016209">
    <property type="term" value="F:antioxidant activity"/>
    <property type="evidence" value="ECO:0007669"/>
    <property type="project" value="InterPro"/>
</dbReference>
<dbReference type="EMBL" id="BMMT01000018">
    <property type="protein sequence ID" value="GGJ00690.1"/>
    <property type="molecule type" value="Genomic_DNA"/>
</dbReference>
<organism evidence="9 10">
    <name type="scientific">Saccharopolyspora thermophila</name>
    <dbReference type="NCBI Taxonomy" id="89367"/>
    <lineage>
        <taxon>Bacteria</taxon>
        <taxon>Bacillati</taxon>
        <taxon>Actinomycetota</taxon>
        <taxon>Actinomycetes</taxon>
        <taxon>Pseudonocardiales</taxon>
        <taxon>Pseudonocardiaceae</taxon>
        <taxon>Saccharopolyspora</taxon>
    </lineage>
</organism>
<keyword evidence="6" id="KW-0812">Transmembrane</keyword>
<keyword evidence="2" id="KW-0201">Cytochrome c-type biogenesis</keyword>
<dbReference type="Proteomes" id="UP001500220">
    <property type="component" value="Unassembled WGS sequence"/>
</dbReference>
<dbReference type="GO" id="GO:0030313">
    <property type="term" value="C:cell envelope"/>
    <property type="evidence" value="ECO:0007669"/>
    <property type="project" value="UniProtKB-SubCell"/>
</dbReference>
<keyword evidence="5" id="KW-0676">Redox-active center</keyword>
<keyword evidence="11" id="KW-1185">Reference proteome</keyword>
<feature type="domain" description="Thioredoxin" evidence="7">
    <location>
        <begin position="57"/>
        <end position="208"/>
    </location>
</feature>
<dbReference type="Proteomes" id="UP000597989">
    <property type="component" value="Unassembled WGS sequence"/>
</dbReference>
<evidence type="ECO:0000256" key="5">
    <source>
        <dbReference type="ARBA" id="ARBA00023284"/>
    </source>
</evidence>